<dbReference type="Pfam" id="PF01903">
    <property type="entry name" value="CbiX"/>
    <property type="match status" value="1"/>
</dbReference>
<feature type="region of interest" description="Disordered" evidence="3">
    <location>
        <begin position="1"/>
        <end position="44"/>
    </location>
</feature>
<evidence type="ECO:0000256" key="1">
    <source>
        <dbReference type="ARBA" id="ARBA00022723"/>
    </source>
</evidence>
<feature type="region of interest" description="Disordered" evidence="3">
    <location>
        <begin position="252"/>
        <end position="271"/>
    </location>
</feature>
<evidence type="ECO:0000313" key="5">
    <source>
        <dbReference type="Proteomes" id="UP001183246"/>
    </source>
</evidence>
<feature type="compositionally biased region" description="Basic and acidic residues" evidence="3">
    <location>
        <begin position="1"/>
        <end position="16"/>
    </location>
</feature>
<evidence type="ECO:0000256" key="3">
    <source>
        <dbReference type="SAM" id="MobiDB-lite"/>
    </source>
</evidence>
<dbReference type="InterPro" id="IPR051810">
    <property type="entry name" value="Precorrin_MeTrfase"/>
</dbReference>
<keyword evidence="2" id="KW-0456">Lyase</keyword>
<sequence>MTSRRAGDRARQDRGARARRGRPPARRSAARPPGRRGGRAVRRRPRGRLAVVGLDQYLARITDLLRPGPRVLASGLGAPFGHDHATISRSDLHAPWEVVERRVRAAAEAGLAVAFCSHGQPLGPHPDLLAVLERRVDEVAPPDARPGTTGLLVGRGSTAPDANAEVFKAARLLWEGRAFAGVETAFVSLAAPDVATGLDRCRALGACRIVVLPDRVRALVLARYRETVHGDIRMNCDACVYRVALPGFADRVGQPQRPHHHPGDHGHAHVH</sequence>
<evidence type="ECO:0000256" key="2">
    <source>
        <dbReference type="ARBA" id="ARBA00023239"/>
    </source>
</evidence>
<dbReference type="SUPFAM" id="SSF53800">
    <property type="entry name" value="Chelatase"/>
    <property type="match status" value="1"/>
</dbReference>
<feature type="compositionally biased region" description="Basic residues" evidence="3">
    <location>
        <begin position="17"/>
        <end position="44"/>
    </location>
</feature>
<organism evidence="4 5">
    <name type="scientific">Streptomyces litchfieldiae</name>
    <dbReference type="NCBI Taxonomy" id="3075543"/>
    <lineage>
        <taxon>Bacteria</taxon>
        <taxon>Bacillati</taxon>
        <taxon>Actinomycetota</taxon>
        <taxon>Actinomycetes</taxon>
        <taxon>Kitasatosporales</taxon>
        <taxon>Streptomycetaceae</taxon>
        <taxon>Streptomyces</taxon>
    </lineage>
</organism>
<dbReference type="PANTHER" id="PTHR47036">
    <property type="entry name" value="COBALT-FACTOR III C(17)-METHYLTRANSFERASE-RELATED"/>
    <property type="match status" value="1"/>
</dbReference>
<gene>
    <name evidence="4" type="ORF">RM590_19865</name>
</gene>
<dbReference type="InterPro" id="IPR002762">
    <property type="entry name" value="CbiX-like"/>
</dbReference>
<dbReference type="InterPro" id="IPR014776">
    <property type="entry name" value="4pyrrole_Mease_sub2"/>
</dbReference>
<dbReference type="Gene3D" id="3.40.50.1400">
    <property type="match status" value="1"/>
</dbReference>
<dbReference type="RefSeq" id="WP_311705974.1">
    <property type="nucleotide sequence ID" value="NZ_JAVREL010000011.1"/>
</dbReference>
<protein>
    <submittedName>
        <fullName evidence="4">CbiX/SirB N-terminal domain-containing protein</fullName>
    </submittedName>
</protein>
<dbReference type="PANTHER" id="PTHR47036:SF1">
    <property type="entry name" value="COBALT-FACTOR III C(17)-METHYLTRANSFERASE-RELATED"/>
    <property type="match status" value="1"/>
</dbReference>
<keyword evidence="1" id="KW-0479">Metal-binding</keyword>
<evidence type="ECO:0000313" key="4">
    <source>
        <dbReference type="EMBL" id="MDT0344850.1"/>
    </source>
</evidence>
<reference evidence="5" key="1">
    <citation type="submission" date="2023-07" db="EMBL/GenBank/DDBJ databases">
        <title>30 novel species of actinomycetes from the DSMZ collection.</title>
        <authorList>
            <person name="Nouioui I."/>
        </authorList>
    </citation>
    <scope>NUCLEOTIDE SEQUENCE [LARGE SCALE GENOMIC DNA]</scope>
    <source>
        <strain evidence="5">DSM 44938</strain>
    </source>
</reference>
<accession>A0ABU2MTI8</accession>
<dbReference type="Proteomes" id="UP001183246">
    <property type="component" value="Unassembled WGS sequence"/>
</dbReference>
<dbReference type="EMBL" id="JAVREL010000011">
    <property type="protein sequence ID" value="MDT0344850.1"/>
    <property type="molecule type" value="Genomic_DNA"/>
</dbReference>
<dbReference type="Gene3D" id="3.30.950.10">
    <property type="entry name" value="Methyltransferase, Cobalt-precorrin-4 Transmethylase, Domain 2"/>
    <property type="match status" value="1"/>
</dbReference>
<feature type="compositionally biased region" description="Basic and acidic residues" evidence="3">
    <location>
        <begin position="261"/>
        <end position="271"/>
    </location>
</feature>
<proteinExistence type="predicted"/>
<keyword evidence="5" id="KW-1185">Reference proteome</keyword>
<name>A0ABU2MTI8_9ACTN</name>
<comment type="caution">
    <text evidence="4">The sequence shown here is derived from an EMBL/GenBank/DDBJ whole genome shotgun (WGS) entry which is preliminary data.</text>
</comment>